<gene>
    <name evidence="2" type="ORF">B2J93_6006</name>
</gene>
<organism evidence="2 3">
    <name type="scientific">Diplocarpon coronariae</name>
    <dbReference type="NCBI Taxonomy" id="2795749"/>
    <lineage>
        <taxon>Eukaryota</taxon>
        <taxon>Fungi</taxon>
        <taxon>Dikarya</taxon>
        <taxon>Ascomycota</taxon>
        <taxon>Pezizomycotina</taxon>
        <taxon>Leotiomycetes</taxon>
        <taxon>Helotiales</taxon>
        <taxon>Drepanopezizaceae</taxon>
        <taxon>Diplocarpon</taxon>
    </lineage>
</organism>
<evidence type="ECO:0000256" key="1">
    <source>
        <dbReference type="SAM" id="SignalP"/>
    </source>
</evidence>
<dbReference type="OrthoDB" id="5588185at2759"/>
<keyword evidence="1" id="KW-0732">Signal</keyword>
<dbReference type="AlphaFoldDB" id="A0A218YXN8"/>
<proteinExistence type="predicted"/>
<evidence type="ECO:0000313" key="3">
    <source>
        <dbReference type="Proteomes" id="UP000242519"/>
    </source>
</evidence>
<name>A0A218YXN8_9HELO</name>
<protein>
    <recommendedName>
        <fullName evidence="4">Methanethiol oxidase</fullName>
    </recommendedName>
</protein>
<feature type="signal peptide" evidence="1">
    <location>
        <begin position="1"/>
        <end position="17"/>
    </location>
</feature>
<dbReference type="Gene3D" id="2.130.10.10">
    <property type="entry name" value="YVTN repeat-like/Quinoprotein amine dehydrogenase"/>
    <property type="match status" value="1"/>
</dbReference>
<keyword evidence="3" id="KW-1185">Reference proteome</keyword>
<evidence type="ECO:0000313" key="2">
    <source>
        <dbReference type="EMBL" id="OWP00569.1"/>
    </source>
</evidence>
<evidence type="ECO:0008006" key="4">
    <source>
        <dbReference type="Google" id="ProtNLM"/>
    </source>
</evidence>
<reference evidence="2 3" key="1">
    <citation type="submission" date="2017-04" db="EMBL/GenBank/DDBJ databases">
        <title>Draft genome sequence of Marssonina coronaria NL1: causal agent of apple blotch.</title>
        <authorList>
            <person name="Cheng Q."/>
        </authorList>
    </citation>
    <scope>NUCLEOTIDE SEQUENCE [LARGE SCALE GENOMIC DNA]</scope>
    <source>
        <strain evidence="2 3">NL1</strain>
    </source>
</reference>
<dbReference type="InterPro" id="IPR015943">
    <property type="entry name" value="WD40/YVTN_repeat-like_dom_sf"/>
</dbReference>
<sequence>MLSLIFKVLIVAIACSGSPVLSHRDAVTSLASRRITEFLLPVAAETHEVALVPNRNLVLVSQMDTSRLVKIQLDPITEEPVAFQSFPMGANNKSGLHGIFPSTIYPGLVWLTLQYENKILLVDPGAELSAAPTIVHTIDVPKPGNGPHGVYEIGNRLWAGLKTASIQDGNYYVFSTDISDLEATNPEENLYLSLESPLFIQEEPTTKLIFVTQHISSSIMRIDLTRNETTQLPIPPGLGNTPVGMVTAYGPMKGVWFCLAGNADGGSGAFGRIDSDGKMKFFQLGKQHIGSSAGLVHIADASSADLGPALWLLSTSELSRNSTDTLIRVTFDEGVTSIIGEEYISMPTQNSWVHRLVALNSTVLVSQLNSFTLAQFSYKNTISGQGPRSMF</sequence>
<accession>A0A218YXN8</accession>
<dbReference type="EMBL" id="MZNU01000317">
    <property type="protein sequence ID" value="OWP00569.1"/>
    <property type="molecule type" value="Genomic_DNA"/>
</dbReference>
<feature type="chain" id="PRO_5012826799" description="Methanethiol oxidase" evidence="1">
    <location>
        <begin position="18"/>
        <end position="391"/>
    </location>
</feature>
<dbReference type="InParanoid" id="A0A218YXN8"/>
<dbReference type="Proteomes" id="UP000242519">
    <property type="component" value="Unassembled WGS sequence"/>
</dbReference>
<comment type="caution">
    <text evidence="2">The sequence shown here is derived from an EMBL/GenBank/DDBJ whole genome shotgun (WGS) entry which is preliminary data.</text>
</comment>
<dbReference type="SUPFAM" id="SSF63825">
    <property type="entry name" value="YWTD domain"/>
    <property type="match status" value="1"/>
</dbReference>